<dbReference type="AlphaFoldDB" id="A0A8J5F356"/>
<keyword evidence="5" id="KW-1185">Reference proteome</keyword>
<dbReference type="GO" id="GO:0005634">
    <property type="term" value="C:nucleus"/>
    <property type="evidence" value="ECO:0007669"/>
    <property type="project" value="UniProtKB-ARBA"/>
</dbReference>
<feature type="compositionally biased region" description="Pro residues" evidence="2">
    <location>
        <begin position="371"/>
        <end position="380"/>
    </location>
</feature>
<feature type="compositionally biased region" description="Pro residues" evidence="2">
    <location>
        <begin position="405"/>
        <end position="417"/>
    </location>
</feature>
<dbReference type="Proteomes" id="UP000734854">
    <property type="component" value="Unassembled WGS sequence"/>
</dbReference>
<evidence type="ECO:0000313" key="5">
    <source>
        <dbReference type="Proteomes" id="UP000734854"/>
    </source>
</evidence>
<name>A0A8J5F356_ZINOF</name>
<evidence type="ECO:0000259" key="3">
    <source>
        <dbReference type="PROSITE" id="PS51391"/>
    </source>
</evidence>
<organism evidence="4 5">
    <name type="scientific">Zingiber officinale</name>
    <name type="common">Ginger</name>
    <name type="synonym">Amomum zingiber</name>
    <dbReference type="NCBI Taxonomy" id="94328"/>
    <lineage>
        <taxon>Eukaryota</taxon>
        <taxon>Viridiplantae</taxon>
        <taxon>Streptophyta</taxon>
        <taxon>Embryophyta</taxon>
        <taxon>Tracheophyta</taxon>
        <taxon>Spermatophyta</taxon>
        <taxon>Magnoliopsida</taxon>
        <taxon>Liliopsida</taxon>
        <taxon>Zingiberales</taxon>
        <taxon>Zingiberaceae</taxon>
        <taxon>Zingiber</taxon>
    </lineage>
</organism>
<comment type="caution">
    <text evidence="4">The sequence shown here is derived from an EMBL/GenBank/DDBJ whole genome shotgun (WGS) entry which is preliminary data.</text>
</comment>
<evidence type="ECO:0000256" key="2">
    <source>
        <dbReference type="SAM" id="MobiDB-lite"/>
    </source>
</evidence>
<dbReference type="InterPro" id="IPR006569">
    <property type="entry name" value="CID_dom"/>
</dbReference>
<dbReference type="PANTHER" id="PTHR12460:SF23">
    <property type="entry name" value="ACTIN CYTOSKELETON-REGULATORY COMPLEX PROTEIN PAN1"/>
    <property type="match status" value="1"/>
</dbReference>
<dbReference type="Gene3D" id="1.25.40.90">
    <property type="match status" value="1"/>
</dbReference>
<feature type="domain" description="CID" evidence="3">
    <location>
        <begin position="1"/>
        <end position="91"/>
    </location>
</feature>
<dbReference type="EMBL" id="JACMSC010000016">
    <property type="protein sequence ID" value="KAG6480655.1"/>
    <property type="molecule type" value="Genomic_DNA"/>
</dbReference>
<dbReference type="GO" id="GO:0000993">
    <property type="term" value="F:RNA polymerase II complex binding"/>
    <property type="evidence" value="ECO:0007669"/>
    <property type="project" value="TreeGrafter"/>
</dbReference>
<reference evidence="4 5" key="1">
    <citation type="submission" date="2020-08" db="EMBL/GenBank/DDBJ databases">
        <title>Plant Genome Project.</title>
        <authorList>
            <person name="Zhang R.-G."/>
        </authorList>
    </citation>
    <scope>NUCLEOTIDE SEQUENCE [LARGE SCALE GENOMIC DNA]</scope>
    <source>
        <tissue evidence="4">Rhizome</tissue>
    </source>
</reference>
<feature type="region of interest" description="Disordered" evidence="2">
    <location>
        <begin position="363"/>
        <end position="417"/>
    </location>
</feature>
<feature type="region of interest" description="Disordered" evidence="2">
    <location>
        <begin position="462"/>
        <end position="499"/>
    </location>
</feature>
<dbReference type="SUPFAM" id="SSF48464">
    <property type="entry name" value="ENTH/VHS domain"/>
    <property type="match status" value="1"/>
</dbReference>
<dbReference type="Pfam" id="PF04818">
    <property type="entry name" value="CID"/>
    <property type="match status" value="1"/>
</dbReference>
<proteinExistence type="predicted"/>
<sequence length="499" mass="55327">MWLHQFHLASRDQRISFLFLANDIVQNSRRKGLEFIEEFWKVLPDVLNGILDNGNDVEKNIVHRLINIWEQRKVFGSHESLKQDMLTKNIDSRNRNGKGISYKLKQPGGEQLQKLISAYSDASGFPFDEETLLDSCQAAVNFVESFETDTWNQRNFHGSGTVKELVKYHEVLRDSIKKLKAVESTRAIIVACLKEALLEQEIKYSQVRQQLKVMIESSGVVLFLAKSLMSVKAAQSGYQLSVNLCNQFNIDMSPDRRLLESPDHGPPGFSSNYAFEYVEGNQKAGNSTSSTLEAAPDVPQLVASTSSTFEAVPGAPQLADLTISTQMQDHAQQFVRSNGIVGPTIEEDLQSNNKRLKLEDDPRVSFQPQPQFVPPFPPLHPNTLNQPSSQPPVPVTYPDSTVELLPPPPLTPFPPPPPLPPLPVAPVAPAFTPLADLTIASTYGYAPAPPFPNYQMVGFPPHPVTGNQYGFQAPEGSNYADQPPFRRLPPPPPPPPPLA</sequence>
<feature type="compositionally biased region" description="Pro residues" evidence="2">
    <location>
        <begin position="486"/>
        <end position="499"/>
    </location>
</feature>
<dbReference type="InterPro" id="IPR008942">
    <property type="entry name" value="ENTH_VHS"/>
</dbReference>
<dbReference type="PROSITE" id="PS51391">
    <property type="entry name" value="CID"/>
    <property type="match status" value="1"/>
</dbReference>
<accession>A0A8J5F356</accession>
<dbReference type="GO" id="GO:0031124">
    <property type="term" value="P:mRNA 3'-end processing"/>
    <property type="evidence" value="ECO:0007669"/>
    <property type="project" value="TreeGrafter"/>
</dbReference>
<dbReference type="PANTHER" id="PTHR12460">
    <property type="entry name" value="CYCLIN-DEPENDENT KINASE INHIBITOR-RELATED PROTEIN"/>
    <property type="match status" value="1"/>
</dbReference>
<protein>
    <recommendedName>
        <fullName evidence="3">CID domain-containing protein</fullName>
    </recommendedName>
</protein>
<evidence type="ECO:0000313" key="4">
    <source>
        <dbReference type="EMBL" id="KAG6480655.1"/>
    </source>
</evidence>
<dbReference type="SMART" id="SM00582">
    <property type="entry name" value="RPR"/>
    <property type="match status" value="1"/>
</dbReference>
<evidence type="ECO:0000256" key="1">
    <source>
        <dbReference type="ARBA" id="ARBA00022664"/>
    </source>
</evidence>
<gene>
    <name evidence="4" type="ORF">ZIOFF_057240</name>
</gene>
<keyword evidence="1" id="KW-0507">mRNA processing</keyword>